<feature type="transmembrane region" description="Helical" evidence="5">
    <location>
        <begin position="23"/>
        <end position="42"/>
    </location>
</feature>
<proteinExistence type="predicted"/>
<dbReference type="PANTHER" id="PTHR37306">
    <property type="entry name" value="COLICIN V PRODUCTION PROTEIN"/>
    <property type="match status" value="1"/>
</dbReference>
<dbReference type="PANTHER" id="PTHR37306:SF1">
    <property type="entry name" value="COLICIN V PRODUCTION PROTEIN"/>
    <property type="match status" value="1"/>
</dbReference>
<keyword evidence="7" id="KW-1185">Reference proteome</keyword>
<keyword evidence="4 5" id="KW-0472">Membrane</keyword>
<dbReference type="STRING" id="558155.SAMN04487911_104136"/>
<keyword evidence="3 5" id="KW-1133">Transmembrane helix</keyword>
<gene>
    <name evidence="6" type="ORF">SAMN04487911_104136</name>
</gene>
<feature type="transmembrane region" description="Helical" evidence="5">
    <location>
        <begin position="62"/>
        <end position="82"/>
    </location>
</feature>
<evidence type="ECO:0000256" key="4">
    <source>
        <dbReference type="ARBA" id="ARBA00023136"/>
    </source>
</evidence>
<dbReference type="AlphaFoldDB" id="A0A1M6D226"/>
<organism evidence="6 7">
    <name type="scientific">Arenibacter nanhaiticus</name>
    <dbReference type="NCBI Taxonomy" id="558155"/>
    <lineage>
        <taxon>Bacteria</taxon>
        <taxon>Pseudomonadati</taxon>
        <taxon>Bacteroidota</taxon>
        <taxon>Flavobacteriia</taxon>
        <taxon>Flavobacteriales</taxon>
        <taxon>Flavobacteriaceae</taxon>
        <taxon>Arenibacter</taxon>
    </lineage>
</organism>
<dbReference type="Pfam" id="PF02674">
    <property type="entry name" value="Colicin_V"/>
    <property type="match status" value="1"/>
</dbReference>
<evidence type="ECO:0000256" key="3">
    <source>
        <dbReference type="ARBA" id="ARBA00022989"/>
    </source>
</evidence>
<evidence type="ECO:0000313" key="7">
    <source>
        <dbReference type="Proteomes" id="UP000184231"/>
    </source>
</evidence>
<dbReference type="EMBL" id="FQYX01000004">
    <property type="protein sequence ID" value="SHI67317.1"/>
    <property type="molecule type" value="Genomic_DNA"/>
</dbReference>
<evidence type="ECO:0000256" key="5">
    <source>
        <dbReference type="SAM" id="Phobius"/>
    </source>
</evidence>
<keyword evidence="2 5" id="KW-0812">Transmembrane</keyword>
<evidence type="ECO:0000256" key="2">
    <source>
        <dbReference type="ARBA" id="ARBA00022692"/>
    </source>
</evidence>
<name>A0A1M6D226_9FLAO</name>
<dbReference type="GO" id="GO:0016020">
    <property type="term" value="C:membrane"/>
    <property type="evidence" value="ECO:0007669"/>
    <property type="project" value="UniProtKB-SubCell"/>
</dbReference>
<dbReference type="InterPro" id="IPR003825">
    <property type="entry name" value="Colicin-V_CvpA"/>
</dbReference>
<sequence length="183" mass="20220">MGTVDIILGLLLLYGLYKGFKNGLFIEIASLIALIAGLYGAFHFSYITGEYLGERMDWNEKYINTASFIITFILIVVLVNIIGKLLTKIADFAMLGFLNKMAGGIFGALKVAIIIGALLIFFDKSNNQLGFVKEDTIQESKLYTPVKDIGALVFSKVLQHADQLEDSPIEKETMPATEARGHY</sequence>
<dbReference type="RefSeq" id="WP_072763365.1">
    <property type="nucleotide sequence ID" value="NZ_FQYX01000004.1"/>
</dbReference>
<dbReference type="GO" id="GO:0009403">
    <property type="term" value="P:toxin biosynthetic process"/>
    <property type="evidence" value="ECO:0007669"/>
    <property type="project" value="InterPro"/>
</dbReference>
<comment type="subcellular location">
    <subcellularLocation>
        <location evidence="1">Membrane</location>
        <topology evidence="1">Multi-pass membrane protein</topology>
    </subcellularLocation>
</comment>
<evidence type="ECO:0000313" key="6">
    <source>
        <dbReference type="EMBL" id="SHI67317.1"/>
    </source>
</evidence>
<dbReference type="Proteomes" id="UP000184231">
    <property type="component" value="Unassembled WGS sequence"/>
</dbReference>
<accession>A0A1M6D226</accession>
<evidence type="ECO:0000256" key="1">
    <source>
        <dbReference type="ARBA" id="ARBA00004141"/>
    </source>
</evidence>
<reference evidence="7" key="1">
    <citation type="submission" date="2016-11" db="EMBL/GenBank/DDBJ databases">
        <authorList>
            <person name="Varghese N."/>
            <person name="Submissions S."/>
        </authorList>
    </citation>
    <scope>NUCLEOTIDE SEQUENCE [LARGE SCALE GENOMIC DNA]</scope>
    <source>
        <strain evidence="7">CGMCC 1.8863</strain>
    </source>
</reference>
<feature type="transmembrane region" description="Helical" evidence="5">
    <location>
        <begin position="102"/>
        <end position="122"/>
    </location>
</feature>
<dbReference type="OrthoDB" id="9799585at2"/>
<protein>
    <submittedName>
        <fullName evidence="6">Membrane protein required for colicin V production</fullName>
    </submittedName>
</protein>